<evidence type="ECO:0000313" key="2">
    <source>
        <dbReference type="Proteomes" id="UP000562395"/>
    </source>
</evidence>
<dbReference type="EMBL" id="JACICY010000003">
    <property type="protein sequence ID" value="MBB3860323.1"/>
    <property type="molecule type" value="Genomic_DNA"/>
</dbReference>
<evidence type="ECO:0000313" key="1">
    <source>
        <dbReference type="EMBL" id="MBB3860323.1"/>
    </source>
</evidence>
<sequence>MNWLTEASRRLWQAYREGLEMNCPFRRVDAHLACERDTNHEAARNVRPIQAAEPTLH</sequence>
<name>A0A7W5ZWE4_9SPHN</name>
<comment type="caution">
    <text evidence="1">The sequence shown here is derived from an EMBL/GenBank/DDBJ whole genome shotgun (WGS) entry which is preliminary data.</text>
</comment>
<accession>A0A7W5ZWE4</accession>
<reference evidence="1 2" key="1">
    <citation type="submission" date="2020-08" db="EMBL/GenBank/DDBJ databases">
        <title>Genomic Encyclopedia of Type Strains, Phase IV (KMG-IV): sequencing the most valuable type-strain genomes for metagenomic binning, comparative biology and taxonomic classification.</title>
        <authorList>
            <person name="Goeker M."/>
        </authorList>
    </citation>
    <scope>NUCLEOTIDE SEQUENCE [LARGE SCALE GENOMIC DNA]</scope>
    <source>
        <strain evidence="1 2">DSM 14552</strain>
    </source>
</reference>
<organism evidence="1 2">
    <name type="scientific">Novosphingobium hassiacum</name>
    <dbReference type="NCBI Taxonomy" id="173676"/>
    <lineage>
        <taxon>Bacteria</taxon>
        <taxon>Pseudomonadati</taxon>
        <taxon>Pseudomonadota</taxon>
        <taxon>Alphaproteobacteria</taxon>
        <taxon>Sphingomonadales</taxon>
        <taxon>Sphingomonadaceae</taxon>
        <taxon>Novosphingobium</taxon>
    </lineage>
</organism>
<dbReference type="AlphaFoldDB" id="A0A7W5ZWE4"/>
<dbReference type="Proteomes" id="UP000562395">
    <property type="component" value="Unassembled WGS sequence"/>
</dbReference>
<protein>
    <submittedName>
        <fullName evidence="1">Uncharacterized protein</fullName>
    </submittedName>
</protein>
<proteinExistence type="predicted"/>
<gene>
    <name evidence="1" type="ORF">GGQ88_001589</name>
</gene>
<keyword evidence="2" id="KW-1185">Reference proteome</keyword>